<evidence type="ECO:0000256" key="3">
    <source>
        <dbReference type="ARBA" id="ARBA00023284"/>
    </source>
</evidence>
<evidence type="ECO:0000313" key="8">
    <source>
        <dbReference type="Proteomes" id="UP000178953"/>
    </source>
</evidence>
<evidence type="ECO:0000256" key="4">
    <source>
        <dbReference type="SAM" id="MobiDB-lite"/>
    </source>
</evidence>
<dbReference type="Pfam" id="PF00578">
    <property type="entry name" value="AhpC-TSA"/>
    <property type="match status" value="1"/>
</dbReference>
<dbReference type="EMBL" id="MCHX01000078">
    <property type="protein sequence ID" value="OFJ51122.1"/>
    <property type="molecule type" value="Genomic_DNA"/>
</dbReference>
<sequence>MSKTTDKANSKPPNRPGATRAVAQARAARGPHRATLIGVAVIAVFAVVVLYLIYQGPQDNRDATAGGSGSAHVAGQPGIGATAPAFALASNTGREISLADYRGKNVLLYFQEGLTCQPCWDQIKDLENNQPALQRAGIEAVVTISSDPVGQITQKTADMKLATPALSDPDLQVISAYGANEYGMMGDSRAGHTFILVGPDGAIRWRADYGGAPNYTMYLPTEKMLADLTQERAA</sequence>
<evidence type="ECO:0000256" key="5">
    <source>
        <dbReference type="SAM" id="Phobius"/>
    </source>
</evidence>
<dbReference type="InterPro" id="IPR050455">
    <property type="entry name" value="Tpx_Peroxidase_subfamily"/>
</dbReference>
<keyword evidence="2" id="KW-0049">Antioxidant</keyword>
<dbReference type="InterPro" id="IPR036249">
    <property type="entry name" value="Thioredoxin-like_sf"/>
</dbReference>
<gene>
    <name evidence="7" type="ORF">BEL07_24430</name>
</gene>
<feature type="transmembrane region" description="Helical" evidence="5">
    <location>
        <begin position="34"/>
        <end position="54"/>
    </location>
</feature>
<keyword evidence="8" id="KW-1185">Reference proteome</keyword>
<proteinExistence type="predicted"/>
<dbReference type="Proteomes" id="UP000178953">
    <property type="component" value="Unassembled WGS sequence"/>
</dbReference>
<dbReference type="Gene3D" id="3.40.30.10">
    <property type="entry name" value="Glutaredoxin"/>
    <property type="match status" value="1"/>
</dbReference>
<protein>
    <submittedName>
        <fullName evidence="7">Alkyl hydroperoxide reductase</fullName>
    </submittedName>
</protein>
<feature type="region of interest" description="Disordered" evidence="4">
    <location>
        <begin position="1"/>
        <end position="25"/>
    </location>
</feature>
<keyword evidence="1" id="KW-0575">Peroxidase</keyword>
<accession>A0A1E8PXN0</accession>
<evidence type="ECO:0000256" key="2">
    <source>
        <dbReference type="ARBA" id="ARBA00022862"/>
    </source>
</evidence>
<keyword evidence="5" id="KW-0472">Membrane</keyword>
<feature type="domain" description="Thioredoxin" evidence="6">
    <location>
        <begin position="77"/>
        <end position="230"/>
    </location>
</feature>
<comment type="caution">
    <text evidence="7">The sequence shown here is derived from an EMBL/GenBank/DDBJ whole genome shotgun (WGS) entry which is preliminary data.</text>
</comment>
<keyword evidence="3" id="KW-0676">Redox-active center</keyword>
<reference evidence="7 8" key="1">
    <citation type="submission" date="2016-09" db="EMBL/GenBank/DDBJ databases">
        <title>genome sequence of Mycobacterium sp. 739 SCH.</title>
        <authorList>
            <person name="Greninger A.L."/>
            <person name="Qin X."/>
            <person name="Jerome K."/>
            <person name="Vora S."/>
            <person name="Quinn K."/>
        </authorList>
    </citation>
    <scope>NUCLEOTIDE SEQUENCE [LARGE SCALE GENOMIC DNA]</scope>
    <source>
        <strain evidence="7 8">SCH</strain>
    </source>
</reference>
<evidence type="ECO:0000313" key="7">
    <source>
        <dbReference type="EMBL" id="OFJ51122.1"/>
    </source>
</evidence>
<evidence type="ECO:0000259" key="6">
    <source>
        <dbReference type="PROSITE" id="PS51352"/>
    </source>
</evidence>
<name>A0A1E8PXN0_9MYCO</name>
<keyword evidence="5" id="KW-1133">Transmembrane helix</keyword>
<dbReference type="InterPro" id="IPR013766">
    <property type="entry name" value="Thioredoxin_domain"/>
</dbReference>
<dbReference type="GO" id="GO:0004601">
    <property type="term" value="F:peroxidase activity"/>
    <property type="evidence" value="ECO:0007669"/>
    <property type="project" value="UniProtKB-KW"/>
</dbReference>
<evidence type="ECO:0000256" key="1">
    <source>
        <dbReference type="ARBA" id="ARBA00022559"/>
    </source>
</evidence>
<keyword evidence="1" id="KW-0560">Oxidoreductase</keyword>
<dbReference type="SUPFAM" id="SSF52833">
    <property type="entry name" value="Thioredoxin-like"/>
    <property type="match status" value="1"/>
</dbReference>
<dbReference type="PROSITE" id="PS51352">
    <property type="entry name" value="THIOREDOXIN_2"/>
    <property type="match status" value="1"/>
</dbReference>
<dbReference type="RefSeq" id="WP_070355649.1">
    <property type="nucleotide sequence ID" value="NZ_MCHX01000078.1"/>
</dbReference>
<dbReference type="PANTHER" id="PTHR43110">
    <property type="entry name" value="THIOL PEROXIDASE"/>
    <property type="match status" value="1"/>
</dbReference>
<dbReference type="PANTHER" id="PTHR43110:SF1">
    <property type="entry name" value="THIOL PEROXIDASE"/>
    <property type="match status" value="1"/>
</dbReference>
<keyword evidence="5" id="KW-0812">Transmembrane</keyword>
<dbReference type="InterPro" id="IPR000866">
    <property type="entry name" value="AhpC/TSA"/>
</dbReference>
<dbReference type="AlphaFoldDB" id="A0A1E8PXN0"/>
<organism evidence="7 8">
    <name type="scientific">Mycolicibacterium grossiae</name>
    <dbReference type="NCBI Taxonomy" id="1552759"/>
    <lineage>
        <taxon>Bacteria</taxon>
        <taxon>Bacillati</taxon>
        <taxon>Actinomycetota</taxon>
        <taxon>Actinomycetes</taxon>
        <taxon>Mycobacteriales</taxon>
        <taxon>Mycobacteriaceae</taxon>
        <taxon>Mycolicibacterium</taxon>
    </lineage>
</organism>